<gene>
    <name evidence="1" type="ORF">PPACK8108_LOCUS23936</name>
</gene>
<dbReference type="Gene3D" id="3.40.50.720">
    <property type="entry name" value="NAD(P)-binding Rossmann-like Domain"/>
    <property type="match status" value="1"/>
</dbReference>
<dbReference type="AlphaFoldDB" id="A0AAV0BNP9"/>
<dbReference type="Proteomes" id="UP001153365">
    <property type="component" value="Unassembled WGS sequence"/>
</dbReference>
<keyword evidence="2" id="KW-1185">Reference proteome</keyword>
<name>A0AAV0BNP9_PHAPC</name>
<proteinExistence type="predicted"/>
<evidence type="ECO:0000313" key="2">
    <source>
        <dbReference type="Proteomes" id="UP001153365"/>
    </source>
</evidence>
<protein>
    <submittedName>
        <fullName evidence="1">Uncharacterized protein</fullName>
    </submittedName>
</protein>
<sequence length="63" mass="7104">RPVKIEPTAFSSDKTHLLLLKRRFGSSWVYSSKLTTFYLDVLTEIRSTSTTFEHKNALATGVG</sequence>
<comment type="caution">
    <text evidence="1">The sequence shown here is derived from an EMBL/GenBank/DDBJ whole genome shotgun (WGS) entry which is preliminary data.</text>
</comment>
<feature type="non-terminal residue" evidence="1">
    <location>
        <position position="63"/>
    </location>
</feature>
<reference evidence="1" key="1">
    <citation type="submission" date="2022-06" db="EMBL/GenBank/DDBJ databases">
        <authorList>
            <consortium name="SYNGENTA / RWTH Aachen University"/>
        </authorList>
    </citation>
    <scope>NUCLEOTIDE SEQUENCE</scope>
</reference>
<evidence type="ECO:0000313" key="1">
    <source>
        <dbReference type="EMBL" id="CAH7688897.1"/>
    </source>
</evidence>
<organism evidence="1 2">
    <name type="scientific">Phakopsora pachyrhizi</name>
    <name type="common">Asian soybean rust disease fungus</name>
    <dbReference type="NCBI Taxonomy" id="170000"/>
    <lineage>
        <taxon>Eukaryota</taxon>
        <taxon>Fungi</taxon>
        <taxon>Dikarya</taxon>
        <taxon>Basidiomycota</taxon>
        <taxon>Pucciniomycotina</taxon>
        <taxon>Pucciniomycetes</taxon>
        <taxon>Pucciniales</taxon>
        <taxon>Phakopsoraceae</taxon>
        <taxon>Phakopsora</taxon>
    </lineage>
</organism>
<accession>A0AAV0BNP9</accession>
<dbReference type="EMBL" id="CALTRL010006028">
    <property type="protein sequence ID" value="CAH7688897.1"/>
    <property type="molecule type" value="Genomic_DNA"/>
</dbReference>
<feature type="non-terminal residue" evidence="1">
    <location>
        <position position="1"/>
    </location>
</feature>